<dbReference type="RefSeq" id="XP_002109146.1">
    <property type="nucleotide sequence ID" value="XM_002109110.1"/>
</dbReference>
<protein>
    <recommendedName>
        <fullName evidence="3">CARD domain-containing protein</fullName>
    </recommendedName>
</protein>
<name>B3RMP8_TRIAD</name>
<proteinExistence type="predicted"/>
<keyword evidence="2" id="KW-1185">Reference proteome</keyword>
<dbReference type="EMBL" id="DS985242">
    <property type="protein sequence ID" value="EDV27312.1"/>
    <property type="molecule type" value="Genomic_DNA"/>
</dbReference>
<accession>B3RMP8</accession>
<gene>
    <name evidence="1" type="ORF">TRIADDRAFT_52879</name>
</gene>
<dbReference type="AlphaFoldDB" id="B3RMP8"/>
<organism evidence="1 2">
    <name type="scientific">Trichoplax adhaerens</name>
    <name type="common">Trichoplax reptans</name>
    <dbReference type="NCBI Taxonomy" id="10228"/>
    <lineage>
        <taxon>Eukaryota</taxon>
        <taxon>Metazoa</taxon>
        <taxon>Placozoa</taxon>
        <taxon>Uniplacotomia</taxon>
        <taxon>Trichoplacea</taxon>
        <taxon>Trichoplacidae</taxon>
        <taxon>Trichoplax</taxon>
    </lineage>
</organism>
<dbReference type="SUPFAM" id="SSF47986">
    <property type="entry name" value="DEATH domain"/>
    <property type="match status" value="1"/>
</dbReference>
<dbReference type="GeneID" id="6750361"/>
<dbReference type="InterPro" id="IPR011029">
    <property type="entry name" value="DEATH-like_dom_sf"/>
</dbReference>
<evidence type="ECO:0008006" key="3">
    <source>
        <dbReference type="Google" id="ProtNLM"/>
    </source>
</evidence>
<dbReference type="Gene3D" id="1.10.533.10">
    <property type="entry name" value="Death Domain, Fas"/>
    <property type="match status" value="1"/>
</dbReference>
<dbReference type="KEGG" id="tad:TRIADDRAFT_52879"/>
<dbReference type="CTD" id="6750361"/>
<dbReference type="InParanoid" id="B3RMP8"/>
<reference evidence="1 2" key="1">
    <citation type="journal article" date="2008" name="Nature">
        <title>The Trichoplax genome and the nature of placozoans.</title>
        <authorList>
            <person name="Srivastava M."/>
            <person name="Begovic E."/>
            <person name="Chapman J."/>
            <person name="Putnam N.H."/>
            <person name="Hellsten U."/>
            <person name="Kawashima T."/>
            <person name="Kuo A."/>
            <person name="Mitros T."/>
            <person name="Salamov A."/>
            <person name="Carpenter M.L."/>
            <person name="Signorovitch A.Y."/>
            <person name="Moreno M.A."/>
            <person name="Kamm K."/>
            <person name="Grimwood J."/>
            <person name="Schmutz J."/>
            <person name="Shapiro H."/>
            <person name="Grigoriev I.V."/>
            <person name="Buss L.W."/>
            <person name="Schierwater B."/>
            <person name="Dellaporta S.L."/>
            <person name="Rokhsar D.S."/>
        </authorList>
    </citation>
    <scope>NUCLEOTIDE SEQUENCE [LARGE SCALE GENOMIC DNA]</scope>
    <source>
        <strain evidence="1 2">Grell-BS-1999</strain>
    </source>
</reference>
<sequence length="143" mass="16555">MGSFISILRRLKIVQLGYYRNQCDNCEEAASLTRQSKAFYETFTVLRARLVDKLQYTAKCNEIASKLCSESAINETQAVEIKKCSDMKEQERKLLDVLIVGGLEPMKEFLSILYYYNEDEAEYLVEFINNKLGDNERFPTIVP</sequence>
<evidence type="ECO:0000313" key="1">
    <source>
        <dbReference type="EMBL" id="EDV27312.1"/>
    </source>
</evidence>
<evidence type="ECO:0000313" key="2">
    <source>
        <dbReference type="Proteomes" id="UP000009022"/>
    </source>
</evidence>
<dbReference type="Proteomes" id="UP000009022">
    <property type="component" value="Unassembled WGS sequence"/>
</dbReference>
<dbReference type="HOGENOM" id="CLU_1808695_0_0_1"/>